<evidence type="ECO:0000256" key="4">
    <source>
        <dbReference type="ARBA" id="ARBA00022692"/>
    </source>
</evidence>
<dbReference type="GO" id="GO:0008360">
    <property type="term" value="P:regulation of cell shape"/>
    <property type="evidence" value="ECO:0007669"/>
    <property type="project" value="UniProtKB-UniRule"/>
</dbReference>
<comment type="subcellular location">
    <subcellularLocation>
        <location evidence="8">Cell inner membrane</location>
    </subcellularLocation>
    <subcellularLocation>
        <location evidence="1">Cell membrane</location>
        <topology evidence="1">Multi-pass membrane protein</topology>
    </subcellularLocation>
</comment>
<dbReference type="AlphaFoldDB" id="A0A1I0FZB0"/>
<reference evidence="10 11" key="1">
    <citation type="submission" date="2016-10" db="EMBL/GenBank/DDBJ databases">
        <authorList>
            <person name="de Groot N.N."/>
        </authorList>
    </citation>
    <scope>NUCLEOTIDE SEQUENCE [LARGE SCALE GENOMIC DNA]</scope>
    <source>
        <strain evidence="10 11">DSM 19706</strain>
    </source>
</reference>
<proteinExistence type="inferred from homology"/>
<evidence type="ECO:0000256" key="6">
    <source>
        <dbReference type="ARBA" id="ARBA00022989"/>
    </source>
</evidence>
<protein>
    <recommendedName>
        <fullName evidence="8">Rod shape-determining protein MreD</fullName>
    </recommendedName>
</protein>
<evidence type="ECO:0000256" key="1">
    <source>
        <dbReference type="ARBA" id="ARBA00004651"/>
    </source>
</evidence>
<dbReference type="OrthoDB" id="6647425at2"/>
<dbReference type="NCBIfam" id="TIGR03426">
    <property type="entry name" value="shape_MreD"/>
    <property type="match status" value="1"/>
</dbReference>
<keyword evidence="11" id="KW-1185">Reference proteome</keyword>
<feature type="transmembrane region" description="Helical" evidence="9">
    <location>
        <begin position="128"/>
        <end position="149"/>
    </location>
</feature>
<keyword evidence="5 8" id="KW-0133">Cell shape</keyword>
<evidence type="ECO:0000256" key="5">
    <source>
        <dbReference type="ARBA" id="ARBA00022960"/>
    </source>
</evidence>
<keyword evidence="8" id="KW-0997">Cell inner membrane</keyword>
<evidence type="ECO:0000256" key="9">
    <source>
        <dbReference type="SAM" id="Phobius"/>
    </source>
</evidence>
<dbReference type="InterPro" id="IPR007227">
    <property type="entry name" value="Cell_shape_determining_MreD"/>
</dbReference>
<gene>
    <name evidence="10" type="ORF">SAMN05660429_02289</name>
</gene>
<feature type="transmembrane region" description="Helical" evidence="9">
    <location>
        <begin position="101"/>
        <end position="122"/>
    </location>
</feature>
<comment type="similarity">
    <text evidence="2 8">Belongs to the MreD family.</text>
</comment>
<name>A0A1I0FZB0_THASX</name>
<organism evidence="10 11">
    <name type="scientific">Thalassotalea agarivorans</name>
    <name type="common">Thalassomonas agarivorans</name>
    <dbReference type="NCBI Taxonomy" id="349064"/>
    <lineage>
        <taxon>Bacteria</taxon>
        <taxon>Pseudomonadati</taxon>
        <taxon>Pseudomonadota</taxon>
        <taxon>Gammaproteobacteria</taxon>
        <taxon>Alteromonadales</taxon>
        <taxon>Colwelliaceae</taxon>
        <taxon>Thalassotalea</taxon>
    </lineage>
</organism>
<keyword evidence="3 8" id="KW-1003">Cell membrane</keyword>
<dbReference type="Pfam" id="PF04093">
    <property type="entry name" value="MreD"/>
    <property type="match status" value="1"/>
</dbReference>
<comment type="function">
    <text evidence="8">Involved in formation of the rod shape of the cell. May also contribute to regulation of formation of penicillin-binding proteins.</text>
</comment>
<evidence type="ECO:0000313" key="11">
    <source>
        <dbReference type="Proteomes" id="UP000199308"/>
    </source>
</evidence>
<feature type="transmembrane region" description="Helical" evidence="9">
    <location>
        <begin position="6"/>
        <end position="28"/>
    </location>
</feature>
<keyword evidence="4 9" id="KW-0812">Transmembrane</keyword>
<dbReference type="EMBL" id="FOHK01000010">
    <property type="protein sequence ID" value="SET63618.1"/>
    <property type="molecule type" value="Genomic_DNA"/>
</dbReference>
<evidence type="ECO:0000256" key="7">
    <source>
        <dbReference type="ARBA" id="ARBA00023136"/>
    </source>
</evidence>
<keyword evidence="6 9" id="KW-1133">Transmembrane helix</keyword>
<dbReference type="InterPro" id="IPR026034">
    <property type="entry name" value="MreD_proteobac"/>
</dbReference>
<keyword evidence="7 8" id="KW-0472">Membrane</keyword>
<evidence type="ECO:0000256" key="2">
    <source>
        <dbReference type="ARBA" id="ARBA00007776"/>
    </source>
</evidence>
<dbReference type="RefSeq" id="WP_093330451.1">
    <property type="nucleotide sequence ID" value="NZ_AP027363.1"/>
</dbReference>
<sequence length="159" mass="17987">MFAHNGFIVVLTLFIALLAAIMPMPLGIDSFRPDWVLVVLLYWAMAIPVRVSVGTAWVMGLLLDILLGSLLGVHAIALMVPVFIAAVNCQKIRNFSVWQQALVVGVLSALQHLLVFWLQFVFLDVVFLPAYLYPVVTTVIIWPWAFLLLRNIRRKFQIK</sequence>
<evidence type="ECO:0000256" key="8">
    <source>
        <dbReference type="PIRNR" id="PIRNR018472"/>
    </source>
</evidence>
<dbReference type="GO" id="GO:0005886">
    <property type="term" value="C:plasma membrane"/>
    <property type="evidence" value="ECO:0007669"/>
    <property type="project" value="UniProtKB-SubCell"/>
</dbReference>
<dbReference type="PIRSF" id="PIRSF018472">
    <property type="entry name" value="MreD_proteobac"/>
    <property type="match status" value="1"/>
</dbReference>
<accession>A0A1I0FZB0</accession>
<dbReference type="PANTHER" id="PTHR37484:SF1">
    <property type="entry name" value="ROD SHAPE-DETERMINING PROTEIN MRED"/>
    <property type="match status" value="1"/>
</dbReference>
<evidence type="ECO:0000256" key="3">
    <source>
        <dbReference type="ARBA" id="ARBA00022475"/>
    </source>
</evidence>
<feature type="transmembrane region" description="Helical" evidence="9">
    <location>
        <begin position="35"/>
        <end position="59"/>
    </location>
</feature>
<dbReference type="STRING" id="349064.SAMN05660429_02289"/>
<feature type="transmembrane region" description="Helical" evidence="9">
    <location>
        <begin position="65"/>
        <end position="89"/>
    </location>
</feature>
<dbReference type="PANTHER" id="PTHR37484">
    <property type="entry name" value="ROD SHAPE-DETERMINING PROTEIN MRED"/>
    <property type="match status" value="1"/>
</dbReference>
<evidence type="ECO:0000313" key="10">
    <source>
        <dbReference type="EMBL" id="SET63618.1"/>
    </source>
</evidence>
<dbReference type="Proteomes" id="UP000199308">
    <property type="component" value="Unassembled WGS sequence"/>
</dbReference>